<name>A0ABY2Y179_9HYPH</name>
<accession>A0ABY2Y179</accession>
<dbReference type="SUPFAM" id="SSF48008">
    <property type="entry name" value="GntR ligand-binding domain-like"/>
    <property type="match status" value="1"/>
</dbReference>
<dbReference type="Proteomes" id="UP000312784">
    <property type="component" value="Unassembled WGS sequence"/>
</dbReference>
<dbReference type="Gene3D" id="1.20.120.530">
    <property type="entry name" value="GntR ligand-binding domain-like"/>
    <property type="match status" value="1"/>
</dbReference>
<evidence type="ECO:0000313" key="6">
    <source>
        <dbReference type="Proteomes" id="UP000312784"/>
    </source>
</evidence>
<dbReference type="PANTHER" id="PTHR43537">
    <property type="entry name" value="TRANSCRIPTIONAL REGULATOR, GNTR FAMILY"/>
    <property type="match status" value="1"/>
</dbReference>
<organism evidence="5 6">
    <name type="scientific">Ochrobactrum teleogrylli</name>
    <dbReference type="NCBI Taxonomy" id="2479765"/>
    <lineage>
        <taxon>Bacteria</taxon>
        <taxon>Pseudomonadati</taxon>
        <taxon>Pseudomonadota</taxon>
        <taxon>Alphaproteobacteria</taxon>
        <taxon>Hyphomicrobiales</taxon>
        <taxon>Brucellaceae</taxon>
        <taxon>Brucella/Ochrobactrum group</taxon>
        <taxon>Ochrobactrum</taxon>
    </lineage>
</organism>
<dbReference type="PROSITE" id="PS50949">
    <property type="entry name" value="HTH_GNTR"/>
    <property type="match status" value="1"/>
</dbReference>
<evidence type="ECO:0000256" key="2">
    <source>
        <dbReference type="ARBA" id="ARBA00023125"/>
    </source>
</evidence>
<dbReference type="InterPro" id="IPR008920">
    <property type="entry name" value="TF_FadR/GntR_C"/>
</dbReference>
<comment type="caution">
    <text evidence="5">The sequence shown here is derived from an EMBL/GenBank/DDBJ whole genome shotgun (WGS) entry which is preliminary data.</text>
</comment>
<dbReference type="Gene3D" id="1.10.10.10">
    <property type="entry name" value="Winged helix-like DNA-binding domain superfamily/Winged helix DNA-binding domain"/>
    <property type="match status" value="1"/>
</dbReference>
<dbReference type="InterPro" id="IPR011711">
    <property type="entry name" value="GntR_C"/>
</dbReference>
<evidence type="ECO:0000259" key="4">
    <source>
        <dbReference type="PROSITE" id="PS50949"/>
    </source>
</evidence>
<dbReference type="EMBL" id="VEWL01000020">
    <property type="protein sequence ID" value="TNV10084.1"/>
    <property type="molecule type" value="Genomic_DNA"/>
</dbReference>
<evidence type="ECO:0000256" key="3">
    <source>
        <dbReference type="ARBA" id="ARBA00023163"/>
    </source>
</evidence>
<reference evidence="5 6" key="1">
    <citation type="submission" date="2019-06" db="EMBL/GenBank/DDBJ databases">
        <title>Ochrobactrum cricket sp.nov., isolated from the insect Teleogryllus occipitalis living in deserted cropland.</title>
        <authorList>
            <person name="Hu M."/>
        </authorList>
    </citation>
    <scope>NUCLEOTIDE SEQUENCE [LARGE SCALE GENOMIC DNA]</scope>
    <source>
        <strain evidence="5 6">LCB8</strain>
    </source>
</reference>
<dbReference type="SUPFAM" id="SSF46785">
    <property type="entry name" value="Winged helix' DNA-binding domain"/>
    <property type="match status" value="1"/>
</dbReference>
<evidence type="ECO:0000256" key="1">
    <source>
        <dbReference type="ARBA" id="ARBA00023015"/>
    </source>
</evidence>
<dbReference type="RefSeq" id="WP_140026279.1">
    <property type="nucleotide sequence ID" value="NZ_JBHUFG010000015.1"/>
</dbReference>
<keyword evidence="6" id="KW-1185">Reference proteome</keyword>
<dbReference type="SMART" id="SM00895">
    <property type="entry name" value="FCD"/>
    <property type="match status" value="1"/>
</dbReference>
<keyword evidence="2" id="KW-0238">DNA-binding</keyword>
<dbReference type="Pfam" id="PF07729">
    <property type="entry name" value="FCD"/>
    <property type="match status" value="1"/>
</dbReference>
<dbReference type="CDD" id="cd07377">
    <property type="entry name" value="WHTH_GntR"/>
    <property type="match status" value="1"/>
</dbReference>
<dbReference type="Pfam" id="PF00392">
    <property type="entry name" value="GntR"/>
    <property type="match status" value="1"/>
</dbReference>
<keyword evidence="3" id="KW-0804">Transcription</keyword>
<proteinExistence type="predicted"/>
<sequence>MQNLDVDRPTVTSGGESLRQRVYDELRLKIRHGAFPHGTKLVDVTIAKQLGISRMPVREALLQLASEGHVQSTTRGFEVRKPDATDIAEIFEARRLIEPQVAANAARVLSVTDLDRMDALVEQASKAVETGDSLLLATANTEFRALWVSACPNRRLSEMLQHFTDQVEIVRHVTLVDPHTQKIVLKGMRDLLAAFRARDTLAVAQRMYIFACDAEYAFSQLPYIVAERED</sequence>
<keyword evidence="1" id="KW-0805">Transcription regulation</keyword>
<dbReference type="InterPro" id="IPR036390">
    <property type="entry name" value="WH_DNA-bd_sf"/>
</dbReference>
<dbReference type="InterPro" id="IPR036388">
    <property type="entry name" value="WH-like_DNA-bd_sf"/>
</dbReference>
<dbReference type="PANTHER" id="PTHR43537:SF51">
    <property type="entry name" value="HTH-TYPE TRANSCRIPTIONAL REGULATOR LGOR-RELATED"/>
    <property type="match status" value="1"/>
</dbReference>
<dbReference type="SMART" id="SM00345">
    <property type="entry name" value="HTH_GNTR"/>
    <property type="match status" value="1"/>
</dbReference>
<dbReference type="InterPro" id="IPR000524">
    <property type="entry name" value="Tscrpt_reg_HTH_GntR"/>
</dbReference>
<protein>
    <submittedName>
        <fullName evidence="5">GntR family transcriptional regulator</fullName>
    </submittedName>
</protein>
<gene>
    <name evidence="5" type="ORF">FIC94_20910</name>
</gene>
<evidence type="ECO:0000313" key="5">
    <source>
        <dbReference type="EMBL" id="TNV10084.1"/>
    </source>
</evidence>
<feature type="domain" description="HTH gntR-type" evidence="4">
    <location>
        <begin position="16"/>
        <end position="82"/>
    </location>
</feature>